<evidence type="ECO:0000313" key="4">
    <source>
        <dbReference type="Proteomes" id="UP001141552"/>
    </source>
</evidence>
<feature type="compositionally biased region" description="Basic and acidic residues" evidence="1">
    <location>
        <begin position="22"/>
        <end position="31"/>
    </location>
</feature>
<dbReference type="Proteomes" id="UP001141552">
    <property type="component" value="Unassembled WGS sequence"/>
</dbReference>
<accession>A0A9Q0J100</accession>
<proteinExistence type="predicted"/>
<reference evidence="3" key="1">
    <citation type="submission" date="2022-02" db="EMBL/GenBank/DDBJ databases">
        <authorList>
            <person name="Henning P.M."/>
            <person name="McCubbin A.G."/>
            <person name="Shore J.S."/>
        </authorList>
    </citation>
    <scope>NUCLEOTIDE SEQUENCE</scope>
    <source>
        <strain evidence="3">F60SS</strain>
        <tissue evidence="3">Leaves</tissue>
    </source>
</reference>
<name>A0A9Q0J100_9ROSI</name>
<feature type="compositionally biased region" description="Acidic residues" evidence="1">
    <location>
        <begin position="11"/>
        <end position="21"/>
    </location>
</feature>
<comment type="caution">
    <text evidence="3">The sequence shown here is derived from an EMBL/GenBank/DDBJ whole genome shotgun (WGS) entry which is preliminary data.</text>
</comment>
<sequence length="156" mass="18003">MAAAAGSTATEADELSVEEVDQQEKSNKKAERMEVVAEEIVDVEEDDRLFSEETRRKVSYKSMLSGLTWDNVIDDTIMNNLEDGKQVGYRFLHRTLMNQWKPRGEIVMADMGNEFYLLQFNTKYDYNRVLYDGSWMVANHVLTVRGGNHVLTRMKP</sequence>
<evidence type="ECO:0000256" key="1">
    <source>
        <dbReference type="SAM" id="MobiDB-lite"/>
    </source>
</evidence>
<organism evidence="3 4">
    <name type="scientific">Turnera subulata</name>
    <dbReference type="NCBI Taxonomy" id="218843"/>
    <lineage>
        <taxon>Eukaryota</taxon>
        <taxon>Viridiplantae</taxon>
        <taxon>Streptophyta</taxon>
        <taxon>Embryophyta</taxon>
        <taxon>Tracheophyta</taxon>
        <taxon>Spermatophyta</taxon>
        <taxon>Magnoliopsida</taxon>
        <taxon>eudicotyledons</taxon>
        <taxon>Gunneridae</taxon>
        <taxon>Pentapetalae</taxon>
        <taxon>rosids</taxon>
        <taxon>fabids</taxon>
        <taxon>Malpighiales</taxon>
        <taxon>Passifloraceae</taxon>
        <taxon>Turnera</taxon>
    </lineage>
</organism>
<dbReference type="EMBL" id="JAKUCV010007351">
    <property type="protein sequence ID" value="KAJ4823830.1"/>
    <property type="molecule type" value="Genomic_DNA"/>
</dbReference>
<feature type="compositionally biased region" description="Low complexity" evidence="1">
    <location>
        <begin position="1"/>
        <end position="10"/>
    </location>
</feature>
<feature type="domain" description="DUF4283" evidence="2">
    <location>
        <begin position="84"/>
        <end position="144"/>
    </location>
</feature>
<evidence type="ECO:0000259" key="2">
    <source>
        <dbReference type="Pfam" id="PF14111"/>
    </source>
</evidence>
<dbReference type="Pfam" id="PF14111">
    <property type="entry name" value="DUF4283"/>
    <property type="match status" value="1"/>
</dbReference>
<feature type="region of interest" description="Disordered" evidence="1">
    <location>
        <begin position="1"/>
        <end position="31"/>
    </location>
</feature>
<reference evidence="3" key="2">
    <citation type="journal article" date="2023" name="Plants (Basel)">
        <title>Annotation of the Turnera subulata (Passifloraceae) Draft Genome Reveals the S-Locus Evolved after the Divergence of Turneroideae from Passifloroideae in a Stepwise Manner.</title>
        <authorList>
            <person name="Henning P.M."/>
            <person name="Roalson E.H."/>
            <person name="Mir W."/>
            <person name="McCubbin A.G."/>
            <person name="Shore J.S."/>
        </authorList>
    </citation>
    <scope>NUCLEOTIDE SEQUENCE</scope>
    <source>
        <strain evidence="3">F60SS</strain>
    </source>
</reference>
<gene>
    <name evidence="3" type="ORF">Tsubulata_035536</name>
</gene>
<dbReference type="AlphaFoldDB" id="A0A9Q0J100"/>
<protein>
    <recommendedName>
        <fullName evidence="2">DUF4283 domain-containing protein</fullName>
    </recommendedName>
</protein>
<dbReference type="OrthoDB" id="987436at2759"/>
<dbReference type="InterPro" id="IPR025558">
    <property type="entry name" value="DUF4283"/>
</dbReference>
<evidence type="ECO:0000313" key="3">
    <source>
        <dbReference type="EMBL" id="KAJ4823830.1"/>
    </source>
</evidence>
<keyword evidence="4" id="KW-1185">Reference proteome</keyword>